<organism evidence="1 2">
    <name type="scientific">Eragrostis curvula</name>
    <name type="common">weeping love grass</name>
    <dbReference type="NCBI Taxonomy" id="38414"/>
    <lineage>
        <taxon>Eukaryota</taxon>
        <taxon>Viridiplantae</taxon>
        <taxon>Streptophyta</taxon>
        <taxon>Embryophyta</taxon>
        <taxon>Tracheophyta</taxon>
        <taxon>Spermatophyta</taxon>
        <taxon>Magnoliopsida</taxon>
        <taxon>Liliopsida</taxon>
        <taxon>Poales</taxon>
        <taxon>Poaceae</taxon>
        <taxon>PACMAD clade</taxon>
        <taxon>Chloridoideae</taxon>
        <taxon>Eragrostideae</taxon>
        <taxon>Eragrostidinae</taxon>
        <taxon>Eragrostis</taxon>
    </lineage>
</organism>
<dbReference type="AlphaFoldDB" id="A0A5J9TGJ7"/>
<sequence>MRRAESDGRYQATAKDPPPVILTRFLMGPEKENLPQAFPRMSMDRSIRQCIELEKGPTYQLEFPWVCFSIWSYTGNAT</sequence>
<protein>
    <submittedName>
        <fullName evidence="1">Uncharacterized protein</fullName>
    </submittedName>
</protein>
<comment type="caution">
    <text evidence="1">The sequence shown here is derived from an EMBL/GenBank/DDBJ whole genome shotgun (WGS) entry which is preliminary data.</text>
</comment>
<dbReference type="Proteomes" id="UP000324897">
    <property type="component" value="Chromosome 3"/>
</dbReference>
<name>A0A5J9TGJ7_9POAL</name>
<gene>
    <name evidence="1" type="ORF">EJB05_44035</name>
</gene>
<evidence type="ECO:0000313" key="2">
    <source>
        <dbReference type="Proteomes" id="UP000324897"/>
    </source>
</evidence>
<proteinExistence type="predicted"/>
<keyword evidence="2" id="KW-1185">Reference proteome</keyword>
<accession>A0A5J9TGJ7</accession>
<dbReference type="EMBL" id="RWGY01000039">
    <property type="protein sequence ID" value="TVU10500.1"/>
    <property type="molecule type" value="Genomic_DNA"/>
</dbReference>
<dbReference type="Gramene" id="TVU10500">
    <property type="protein sequence ID" value="TVU10500"/>
    <property type="gene ID" value="EJB05_44035"/>
</dbReference>
<evidence type="ECO:0000313" key="1">
    <source>
        <dbReference type="EMBL" id="TVU10500.1"/>
    </source>
</evidence>
<reference evidence="1 2" key="1">
    <citation type="journal article" date="2019" name="Sci. Rep.">
        <title>A high-quality genome of Eragrostis curvula grass provides insights into Poaceae evolution and supports new strategies to enhance forage quality.</title>
        <authorList>
            <person name="Carballo J."/>
            <person name="Santos B.A.C.M."/>
            <person name="Zappacosta D."/>
            <person name="Garbus I."/>
            <person name="Selva J.P."/>
            <person name="Gallo C.A."/>
            <person name="Diaz A."/>
            <person name="Albertini E."/>
            <person name="Caccamo M."/>
            <person name="Echenique V."/>
        </authorList>
    </citation>
    <scope>NUCLEOTIDE SEQUENCE [LARGE SCALE GENOMIC DNA]</scope>
    <source>
        <strain evidence="2">cv. Victoria</strain>
        <tissue evidence="1">Leaf</tissue>
    </source>
</reference>